<accession>A0A9X3ULP1</accession>
<dbReference type="PANTHER" id="PTHR30537">
    <property type="entry name" value="HTH-TYPE TRANSCRIPTIONAL REGULATOR"/>
    <property type="match status" value="1"/>
</dbReference>
<dbReference type="AlphaFoldDB" id="A0A9X3ULP1"/>
<sequence length="301" mass="33138">MEIASLKTVLLVQSQGSIAAAARALDLDPSSVSRIVATVEADLGVRLFQRTTRRLTVTEEGQVFLTRLAPMLEEIEAAQEDARGLRSKPTGLLRLTASVAFAHHMILPLLPAFQELYPDISIDLQSSDANLDLVEHGIDLAIRLAPAPTGDLVSTRLMKTRYHVVASPNYLDGRAGITKPTDLEQLNCIRFALPGLRDRWMFQSGASAPFEVPVRGDLRISNALALRRAACMGLGVAMLADWLIQDDLRDGRLVALFPDFRCAATEFETAAWALYPNRAYLPQKVRVMIDFLRSNMRTAVG</sequence>
<reference evidence="6" key="1">
    <citation type="submission" date="2022-11" db="EMBL/GenBank/DDBJ databases">
        <title>Draft genome sequence of Hoeflea poritis E7-10 and Hoeflea prorocentri PM5-8, separated from scleractinian coral Porites lutea and marine dinoflagellate.</title>
        <authorList>
            <person name="Zhang G."/>
            <person name="Wei Q."/>
            <person name="Cai L."/>
        </authorList>
    </citation>
    <scope>NUCLEOTIDE SEQUENCE</scope>
    <source>
        <strain evidence="6">PM5-8</strain>
    </source>
</reference>
<keyword evidence="3" id="KW-0238">DNA-binding</keyword>
<evidence type="ECO:0000256" key="3">
    <source>
        <dbReference type="ARBA" id="ARBA00023125"/>
    </source>
</evidence>
<dbReference type="Pfam" id="PF00126">
    <property type="entry name" value="HTH_1"/>
    <property type="match status" value="1"/>
</dbReference>
<keyword evidence="7" id="KW-1185">Reference proteome</keyword>
<dbReference type="Pfam" id="PF03466">
    <property type="entry name" value="LysR_substrate"/>
    <property type="match status" value="1"/>
</dbReference>
<dbReference type="PROSITE" id="PS50931">
    <property type="entry name" value="HTH_LYSR"/>
    <property type="match status" value="1"/>
</dbReference>
<dbReference type="FunFam" id="1.10.10.10:FF:000001">
    <property type="entry name" value="LysR family transcriptional regulator"/>
    <property type="match status" value="1"/>
</dbReference>
<dbReference type="EMBL" id="JAPJZI010000001">
    <property type="protein sequence ID" value="MDA5400656.1"/>
    <property type="molecule type" value="Genomic_DNA"/>
</dbReference>
<evidence type="ECO:0000313" key="6">
    <source>
        <dbReference type="EMBL" id="MDA5400656.1"/>
    </source>
</evidence>
<dbReference type="GO" id="GO:0003677">
    <property type="term" value="F:DNA binding"/>
    <property type="evidence" value="ECO:0007669"/>
    <property type="project" value="UniProtKB-KW"/>
</dbReference>
<dbReference type="InterPro" id="IPR036390">
    <property type="entry name" value="WH_DNA-bd_sf"/>
</dbReference>
<dbReference type="CDD" id="cd08422">
    <property type="entry name" value="PBP2_CrgA_like"/>
    <property type="match status" value="1"/>
</dbReference>
<dbReference type="Proteomes" id="UP001151234">
    <property type="component" value="Unassembled WGS sequence"/>
</dbReference>
<evidence type="ECO:0000256" key="1">
    <source>
        <dbReference type="ARBA" id="ARBA00009437"/>
    </source>
</evidence>
<evidence type="ECO:0000256" key="2">
    <source>
        <dbReference type="ARBA" id="ARBA00023015"/>
    </source>
</evidence>
<gene>
    <name evidence="6" type="ORF">OQ273_18930</name>
</gene>
<dbReference type="Gene3D" id="1.10.10.10">
    <property type="entry name" value="Winged helix-like DNA-binding domain superfamily/Winged helix DNA-binding domain"/>
    <property type="match status" value="1"/>
</dbReference>
<dbReference type="Gene3D" id="3.40.190.290">
    <property type="match status" value="1"/>
</dbReference>
<dbReference type="InterPro" id="IPR036388">
    <property type="entry name" value="WH-like_DNA-bd_sf"/>
</dbReference>
<dbReference type="GO" id="GO:0003700">
    <property type="term" value="F:DNA-binding transcription factor activity"/>
    <property type="evidence" value="ECO:0007669"/>
    <property type="project" value="InterPro"/>
</dbReference>
<proteinExistence type="inferred from homology"/>
<dbReference type="SUPFAM" id="SSF46785">
    <property type="entry name" value="Winged helix' DNA-binding domain"/>
    <property type="match status" value="1"/>
</dbReference>
<keyword evidence="4" id="KW-0804">Transcription</keyword>
<dbReference type="InterPro" id="IPR005119">
    <property type="entry name" value="LysR_subst-bd"/>
</dbReference>
<evidence type="ECO:0000313" key="7">
    <source>
        <dbReference type="Proteomes" id="UP001151234"/>
    </source>
</evidence>
<dbReference type="InterPro" id="IPR058163">
    <property type="entry name" value="LysR-type_TF_proteobact-type"/>
</dbReference>
<dbReference type="InterPro" id="IPR000847">
    <property type="entry name" value="LysR_HTH_N"/>
</dbReference>
<comment type="caution">
    <text evidence="6">The sequence shown here is derived from an EMBL/GenBank/DDBJ whole genome shotgun (WGS) entry which is preliminary data.</text>
</comment>
<comment type="similarity">
    <text evidence="1">Belongs to the LysR transcriptional regulatory family.</text>
</comment>
<name>A0A9X3ULP1_9HYPH</name>
<dbReference type="PANTHER" id="PTHR30537:SF5">
    <property type="entry name" value="HTH-TYPE TRANSCRIPTIONAL ACTIVATOR TTDR-RELATED"/>
    <property type="match status" value="1"/>
</dbReference>
<evidence type="ECO:0000256" key="4">
    <source>
        <dbReference type="ARBA" id="ARBA00023163"/>
    </source>
</evidence>
<feature type="domain" description="HTH lysR-type" evidence="5">
    <location>
        <begin position="1"/>
        <end position="58"/>
    </location>
</feature>
<protein>
    <submittedName>
        <fullName evidence="6">LysR family transcriptional regulator</fullName>
    </submittedName>
</protein>
<organism evidence="6 7">
    <name type="scientific">Hoeflea prorocentri</name>
    <dbReference type="NCBI Taxonomy" id="1922333"/>
    <lineage>
        <taxon>Bacteria</taxon>
        <taxon>Pseudomonadati</taxon>
        <taxon>Pseudomonadota</taxon>
        <taxon>Alphaproteobacteria</taxon>
        <taxon>Hyphomicrobiales</taxon>
        <taxon>Rhizobiaceae</taxon>
        <taxon>Hoeflea</taxon>
    </lineage>
</organism>
<keyword evidence="2" id="KW-0805">Transcription regulation</keyword>
<dbReference type="SUPFAM" id="SSF53850">
    <property type="entry name" value="Periplasmic binding protein-like II"/>
    <property type="match status" value="1"/>
</dbReference>
<evidence type="ECO:0000259" key="5">
    <source>
        <dbReference type="PROSITE" id="PS50931"/>
    </source>
</evidence>
<dbReference type="RefSeq" id="WP_267993151.1">
    <property type="nucleotide sequence ID" value="NZ_JAPJZI010000001.1"/>
</dbReference>